<dbReference type="PANTHER" id="PTHR34717">
    <property type="entry name" value="EG:BACR7A4.20 PROTEIN"/>
    <property type="match status" value="1"/>
</dbReference>
<keyword evidence="3" id="KW-1185">Reference proteome</keyword>
<organism evidence="2 3">
    <name type="scientific">Bizionia arctica</name>
    <dbReference type="NCBI Taxonomy" id="1495645"/>
    <lineage>
        <taxon>Bacteria</taxon>
        <taxon>Pseudomonadati</taxon>
        <taxon>Bacteroidota</taxon>
        <taxon>Flavobacteriia</taxon>
        <taxon>Flavobacteriales</taxon>
        <taxon>Flavobacteriaceae</taxon>
        <taxon>Bizionia</taxon>
    </lineage>
</organism>
<sequence length="336" mass="39063">MFTGFKYKMIKKKLLKRDIELIPLEEIEQKHKDPSQELFNDSSYFNGISDDGSYFFVRQSFRTTRGNEFWLEVFFPDLGLLRLKQHPGEEGEGFQLGALRFDPVKLGTEWNVSFQGEMDLDGTSKKVKIDLHFTAETPIIDFQNAMIVDATAKAIAKAKWSRSFFEKLKDSKKQHFEQGGRIKGTIEIEGDSRPVDFSSMRDHSWGIRKWGGWKRHVWMCGMMENKQCFNVAMVQYDYMGQLSAGFVTEGEQIHYLREFPTIEEFASNPLFPDTLDLKFKYSDGKEYHLICDRKAFVPYNMDDEYHINEGVSFGTLNGIPIKMVTEFGFNPSHYDI</sequence>
<evidence type="ECO:0000259" key="1">
    <source>
        <dbReference type="Pfam" id="PF23212"/>
    </source>
</evidence>
<evidence type="ECO:0000313" key="2">
    <source>
        <dbReference type="EMBL" id="GGG56639.1"/>
    </source>
</evidence>
<dbReference type="AlphaFoldDB" id="A0A917GTQ7"/>
<reference evidence="2" key="2">
    <citation type="submission" date="2020-09" db="EMBL/GenBank/DDBJ databases">
        <authorList>
            <person name="Sun Q."/>
            <person name="Zhou Y."/>
        </authorList>
    </citation>
    <scope>NUCLEOTIDE SEQUENCE</scope>
    <source>
        <strain evidence="2">CGMCC 1.12751</strain>
    </source>
</reference>
<dbReference type="InterPro" id="IPR055492">
    <property type="entry name" value="DUF7064"/>
</dbReference>
<dbReference type="Proteomes" id="UP000625976">
    <property type="component" value="Unassembled WGS sequence"/>
</dbReference>
<evidence type="ECO:0000313" key="3">
    <source>
        <dbReference type="Proteomes" id="UP000625976"/>
    </source>
</evidence>
<accession>A0A917GTQ7</accession>
<comment type="caution">
    <text evidence="2">The sequence shown here is derived from an EMBL/GenBank/DDBJ whole genome shotgun (WGS) entry which is preliminary data.</text>
</comment>
<dbReference type="Pfam" id="PF23212">
    <property type="entry name" value="DUF7064"/>
    <property type="match status" value="1"/>
</dbReference>
<gene>
    <name evidence="2" type="ORF">GCM10010976_29380</name>
</gene>
<dbReference type="EMBL" id="BMFQ01000003">
    <property type="protein sequence ID" value="GGG56639.1"/>
    <property type="molecule type" value="Genomic_DNA"/>
</dbReference>
<reference evidence="2" key="1">
    <citation type="journal article" date="2014" name="Int. J. Syst. Evol. Microbiol.">
        <title>Complete genome sequence of Corynebacterium casei LMG S-19264T (=DSM 44701T), isolated from a smear-ripened cheese.</title>
        <authorList>
            <consortium name="US DOE Joint Genome Institute (JGI-PGF)"/>
            <person name="Walter F."/>
            <person name="Albersmeier A."/>
            <person name="Kalinowski J."/>
            <person name="Ruckert C."/>
        </authorList>
    </citation>
    <scope>NUCLEOTIDE SEQUENCE</scope>
    <source>
        <strain evidence="2">CGMCC 1.12751</strain>
    </source>
</reference>
<dbReference type="PANTHER" id="PTHR34717:SF1">
    <property type="entry name" value="EG:BACR7A4.20 PROTEIN"/>
    <property type="match status" value="1"/>
</dbReference>
<protein>
    <recommendedName>
        <fullName evidence="1">DUF7064 domain-containing protein</fullName>
    </recommendedName>
</protein>
<proteinExistence type="predicted"/>
<feature type="domain" description="DUF7064" evidence="1">
    <location>
        <begin position="210"/>
        <end position="318"/>
    </location>
</feature>
<name>A0A917GTQ7_9FLAO</name>
<dbReference type="SUPFAM" id="SSF159245">
    <property type="entry name" value="AttH-like"/>
    <property type="match status" value="1"/>
</dbReference>